<accession>C4J4P6</accession>
<protein>
    <submittedName>
        <fullName evidence="2">Uncharacterized protein</fullName>
    </submittedName>
</protein>
<sequence length="159" mass="16536">MARTLQMAQTTTYRTYVRVATPSLLPGLGPAACLCPAASTARAPAEDGAEGAAGHPRRGGIHVRGHVLGPEHLLVAAPRRLRLLLPTLLALLAAAVSTAARTAQHADAPRVPELRLLGILRGAGLRLGVGLGQETLVPDQARRAGPSERGRRSLQPSHG</sequence>
<dbReference type="AlphaFoldDB" id="C4J4P6"/>
<organism evidence="2">
    <name type="scientific">Zea mays</name>
    <name type="common">Maize</name>
    <dbReference type="NCBI Taxonomy" id="4577"/>
    <lineage>
        <taxon>Eukaryota</taxon>
        <taxon>Viridiplantae</taxon>
        <taxon>Streptophyta</taxon>
        <taxon>Embryophyta</taxon>
        <taxon>Tracheophyta</taxon>
        <taxon>Spermatophyta</taxon>
        <taxon>Magnoliopsida</taxon>
        <taxon>Liliopsida</taxon>
        <taxon>Poales</taxon>
        <taxon>Poaceae</taxon>
        <taxon>PACMAD clade</taxon>
        <taxon>Panicoideae</taxon>
        <taxon>Andropogonodae</taxon>
        <taxon>Andropogoneae</taxon>
        <taxon>Tripsacinae</taxon>
        <taxon>Zea</taxon>
    </lineage>
</organism>
<name>C4J4P6_MAIZE</name>
<evidence type="ECO:0000313" key="2">
    <source>
        <dbReference type="EMBL" id="ACR36146.1"/>
    </source>
</evidence>
<evidence type="ECO:0000256" key="1">
    <source>
        <dbReference type="SAM" id="MobiDB-lite"/>
    </source>
</evidence>
<proteinExistence type="evidence at transcript level"/>
<feature type="compositionally biased region" description="Basic and acidic residues" evidence="1">
    <location>
        <begin position="140"/>
        <end position="151"/>
    </location>
</feature>
<dbReference type="EMBL" id="BT085793">
    <property type="protein sequence ID" value="ACR36146.1"/>
    <property type="molecule type" value="mRNA"/>
</dbReference>
<reference evidence="2" key="1">
    <citation type="journal article" date="2009" name="PLoS Genet.">
        <title>Sequencing, mapping, and analysis of 27,455 maize full-length cDNAs.</title>
        <authorList>
            <person name="Soderlund C."/>
            <person name="Descour A."/>
            <person name="Kudrna D."/>
            <person name="Bomhoff M."/>
            <person name="Boyd L."/>
            <person name="Currie J."/>
            <person name="Angelova A."/>
            <person name="Collura K."/>
            <person name="Wissotski M."/>
            <person name="Ashley E."/>
            <person name="Morrow D."/>
            <person name="Fernandes J."/>
            <person name="Walbot V."/>
            <person name="Yu Y."/>
        </authorList>
    </citation>
    <scope>NUCLEOTIDE SEQUENCE</scope>
    <source>
        <strain evidence="2">B73</strain>
    </source>
</reference>
<reference evidence="2" key="2">
    <citation type="submission" date="2012-06" db="EMBL/GenBank/DDBJ databases">
        <authorList>
            <person name="Yu Y."/>
            <person name="Currie J."/>
            <person name="Lomeli R."/>
            <person name="Angelova A."/>
            <person name="Collura K."/>
            <person name="Wissotski M."/>
            <person name="Campos D."/>
            <person name="Kudrna D."/>
            <person name="Golser W."/>
            <person name="Ashely E."/>
            <person name="Descour A."/>
            <person name="Fernandes J."/>
            <person name="Soderlund C."/>
            <person name="Walbot V."/>
        </authorList>
    </citation>
    <scope>NUCLEOTIDE SEQUENCE</scope>
    <source>
        <strain evidence="2">B73</strain>
    </source>
</reference>
<feature type="region of interest" description="Disordered" evidence="1">
    <location>
        <begin position="137"/>
        <end position="159"/>
    </location>
</feature>